<keyword evidence="3 10" id="KW-0436">Ligase</keyword>
<keyword evidence="5 10" id="KW-0067">ATP-binding</keyword>
<dbReference type="Gene3D" id="1.10.730.10">
    <property type="entry name" value="Isoleucyl-tRNA Synthetase, Domain 1"/>
    <property type="match status" value="1"/>
</dbReference>
<evidence type="ECO:0000256" key="5">
    <source>
        <dbReference type="ARBA" id="ARBA00022840"/>
    </source>
</evidence>
<evidence type="ECO:0000256" key="4">
    <source>
        <dbReference type="ARBA" id="ARBA00022741"/>
    </source>
</evidence>
<evidence type="ECO:0000259" key="13">
    <source>
        <dbReference type="Pfam" id="PF19303"/>
    </source>
</evidence>
<dbReference type="CDD" id="cd00814">
    <property type="entry name" value="MetRS_core"/>
    <property type="match status" value="1"/>
</dbReference>
<dbReference type="Proteomes" id="UP000030752">
    <property type="component" value="Unassembled WGS sequence"/>
</dbReference>
<dbReference type="SUPFAM" id="SSF52374">
    <property type="entry name" value="Nucleotidylyl transferase"/>
    <property type="match status" value="1"/>
</dbReference>
<evidence type="ECO:0000256" key="3">
    <source>
        <dbReference type="ARBA" id="ARBA00022598"/>
    </source>
</evidence>
<comment type="catalytic activity">
    <reaction evidence="8">
        <text>tRNA(Met) + L-methionine + ATP = L-methionyl-tRNA(Met) + AMP + diphosphate</text>
        <dbReference type="Rhea" id="RHEA:13481"/>
        <dbReference type="Rhea" id="RHEA-COMP:9667"/>
        <dbReference type="Rhea" id="RHEA-COMP:9698"/>
        <dbReference type="ChEBI" id="CHEBI:30616"/>
        <dbReference type="ChEBI" id="CHEBI:33019"/>
        <dbReference type="ChEBI" id="CHEBI:57844"/>
        <dbReference type="ChEBI" id="CHEBI:78442"/>
        <dbReference type="ChEBI" id="CHEBI:78530"/>
        <dbReference type="ChEBI" id="CHEBI:456215"/>
        <dbReference type="EC" id="6.1.1.10"/>
    </reaction>
</comment>
<evidence type="ECO:0000256" key="8">
    <source>
        <dbReference type="ARBA" id="ARBA00047364"/>
    </source>
</evidence>
<dbReference type="GO" id="GO:0005739">
    <property type="term" value="C:mitochondrion"/>
    <property type="evidence" value="ECO:0007669"/>
    <property type="project" value="UniProtKB-ARBA"/>
</dbReference>
<organism evidence="14 15">
    <name type="scientific">Cyphellophora europaea (strain CBS 101466)</name>
    <name type="common">Phialophora europaea</name>
    <dbReference type="NCBI Taxonomy" id="1220924"/>
    <lineage>
        <taxon>Eukaryota</taxon>
        <taxon>Fungi</taxon>
        <taxon>Dikarya</taxon>
        <taxon>Ascomycota</taxon>
        <taxon>Pezizomycotina</taxon>
        <taxon>Eurotiomycetes</taxon>
        <taxon>Chaetothyriomycetidae</taxon>
        <taxon>Chaetothyriales</taxon>
        <taxon>Cyphellophoraceae</taxon>
        <taxon>Cyphellophora</taxon>
    </lineage>
</organism>
<dbReference type="SUPFAM" id="SSF47323">
    <property type="entry name" value="Anticodon-binding domain of a subclass of class I aminoacyl-tRNA synthetases"/>
    <property type="match status" value="1"/>
</dbReference>
<evidence type="ECO:0000256" key="1">
    <source>
        <dbReference type="ARBA" id="ARBA00005594"/>
    </source>
</evidence>
<evidence type="ECO:0000259" key="12">
    <source>
        <dbReference type="Pfam" id="PF09334"/>
    </source>
</evidence>
<evidence type="ECO:0000256" key="2">
    <source>
        <dbReference type="ARBA" id="ARBA00012838"/>
    </source>
</evidence>
<dbReference type="FunFam" id="2.170.220.10:FF:000001">
    <property type="entry name" value="methionine--tRNA ligase, mitochondrial"/>
    <property type="match status" value="1"/>
</dbReference>
<dbReference type="InterPro" id="IPR015413">
    <property type="entry name" value="Methionyl/Leucyl_tRNA_Synth"/>
</dbReference>
<evidence type="ECO:0000256" key="7">
    <source>
        <dbReference type="ARBA" id="ARBA00023146"/>
    </source>
</evidence>
<dbReference type="Gene3D" id="2.170.220.10">
    <property type="match status" value="1"/>
</dbReference>
<evidence type="ECO:0000256" key="6">
    <source>
        <dbReference type="ARBA" id="ARBA00022917"/>
    </source>
</evidence>
<dbReference type="GO" id="GO:0006431">
    <property type="term" value="P:methionyl-tRNA aminoacylation"/>
    <property type="evidence" value="ECO:0007669"/>
    <property type="project" value="InterPro"/>
</dbReference>
<proteinExistence type="inferred from homology"/>
<evidence type="ECO:0000256" key="9">
    <source>
        <dbReference type="ARBA" id="ARBA00068817"/>
    </source>
</evidence>
<keyword evidence="7 10" id="KW-0030">Aminoacyl-tRNA synthetase</keyword>
<dbReference type="NCBIfam" id="TIGR00398">
    <property type="entry name" value="metG"/>
    <property type="match status" value="1"/>
</dbReference>
<dbReference type="GO" id="GO:0004825">
    <property type="term" value="F:methionine-tRNA ligase activity"/>
    <property type="evidence" value="ECO:0007669"/>
    <property type="project" value="UniProtKB-EC"/>
</dbReference>
<dbReference type="InterPro" id="IPR014729">
    <property type="entry name" value="Rossmann-like_a/b/a_fold"/>
</dbReference>
<dbReference type="OrthoDB" id="24670at2759"/>
<dbReference type="InterPro" id="IPR023457">
    <property type="entry name" value="Met-tRNA_synth_2"/>
</dbReference>
<dbReference type="STRING" id="1220924.W2RQI0"/>
<dbReference type="InParanoid" id="W2RQI0"/>
<accession>W2RQI0</accession>
<feature type="domain" description="Methionyl/Leucyl tRNA synthetase" evidence="12">
    <location>
        <begin position="63"/>
        <end position="427"/>
    </location>
</feature>
<dbReference type="EC" id="6.1.1.10" evidence="2"/>
<name>W2RQI0_CYPE1</name>
<dbReference type="FunCoup" id="W2RQI0">
    <property type="interactions" value="539"/>
</dbReference>
<dbReference type="VEuPathDB" id="FungiDB:HMPREF1541_06612"/>
<dbReference type="eggNOG" id="KOG0436">
    <property type="taxonomic scope" value="Eukaryota"/>
</dbReference>
<dbReference type="PANTHER" id="PTHR43326:SF1">
    <property type="entry name" value="METHIONINE--TRNA LIGASE, MITOCHONDRIAL"/>
    <property type="match status" value="1"/>
</dbReference>
<dbReference type="PRINTS" id="PR01041">
    <property type="entry name" value="TRNASYNTHMET"/>
</dbReference>
<dbReference type="Pfam" id="PF19303">
    <property type="entry name" value="Anticodon_3"/>
    <property type="match status" value="1"/>
</dbReference>
<dbReference type="HOGENOM" id="CLU_009710_9_0_1"/>
<keyword evidence="6 10" id="KW-0648">Protein biosynthesis</keyword>
<feature type="domain" description="Methionyl-tRNA synthetase anticodon-binding" evidence="13">
    <location>
        <begin position="472"/>
        <end position="569"/>
    </location>
</feature>
<dbReference type="PANTHER" id="PTHR43326">
    <property type="entry name" value="METHIONYL-TRNA SYNTHETASE"/>
    <property type="match status" value="1"/>
</dbReference>
<dbReference type="EMBL" id="KB822722">
    <property type="protein sequence ID" value="ETN38575.1"/>
    <property type="molecule type" value="Genomic_DNA"/>
</dbReference>
<evidence type="ECO:0000256" key="11">
    <source>
        <dbReference type="SAM" id="MobiDB-lite"/>
    </source>
</evidence>
<evidence type="ECO:0000313" key="15">
    <source>
        <dbReference type="Proteomes" id="UP000030752"/>
    </source>
</evidence>
<comment type="similarity">
    <text evidence="1 10">Belongs to the class-I aminoacyl-tRNA synthetase family.</text>
</comment>
<dbReference type="InterPro" id="IPR014758">
    <property type="entry name" value="Met-tRNA_synth"/>
</dbReference>
<dbReference type="Pfam" id="PF09334">
    <property type="entry name" value="tRNA-synt_1g"/>
    <property type="match status" value="1"/>
</dbReference>
<dbReference type="GeneID" id="19973951"/>
<reference evidence="14 15" key="1">
    <citation type="submission" date="2013-03" db="EMBL/GenBank/DDBJ databases">
        <title>The Genome Sequence of Phialophora europaea CBS 101466.</title>
        <authorList>
            <consortium name="The Broad Institute Genomics Platform"/>
            <person name="Cuomo C."/>
            <person name="de Hoog S."/>
            <person name="Gorbushina A."/>
            <person name="Walker B."/>
            <person name="Young S.K."/>
            <person name="Zeng Q."/>
            <person name="Gargeya S."/>
            <person name="Fitzgerald M."/>
            <person name="Haas B."/>
            <person name="Abouelleil A."/>
            <person name="Allen A.W."/>
            <person name="Alvarado L."/>
            <person name="Arachchi H.M."/>
            <person name="Berlin A.M."/>
            <person name="Chapman S.B."/>
            <person name="Gainer-Dewar J."/>
            <person name="Goldberg J."/>
            <person name="Griggs A."/>
            <person name="Gujja S."/>
            <person name="Hansen M."/>
            <person name="Howarth C."/>
            <person name="Imamovic A."/>
            <person name="Ireland A."/>
            <person name="Larimer J."/>
            <person name="McCowan C."/>
            <person name="Murphy C."/>
            <person name="Pearson M."/>
            <person name="Poon T.W."/>
            <person name="Priest M."/>
            <person name="Roberts A."/>
            <person name="Saif S."/>
            <person name="Shea T."/>
            <person name="Sisk P."/>
            <person name="Sykes S."/>
            <person name="Wortman J."/>
            <person name="Nusbaum C."/>
            <person name="Birren B."/>
        </authorList>
    </citation>
    <scope>NUCLEOTIDE SEQUENCE [LARGE SCALE GENOMIC DNA]</scope>
    <source>
        <strain evidence="14 15">CBS 101466</strain>
    </source>
</reference>
<dbReference type="RefSeq" id="XP_008719164.1">
    <property type="nucleotide sequence ID" value="XM_008720942.1"/>
</dbReference>
<dbReference type="InterPro" id="IPR033911">
    <property type="entry name" value="MetRS_core"/>
</dbReference>
<dbReference type="InterPro" id="IPR009080">
    <property type="entry name" value="tRNAsynth_Ia_anticodon-bd"/>
</dbReference>
<sequence>MQSLENQARSFFLQCRARAWRAGQRSRSRLYGPQHSSSSSQARTLASGHRTRGPSPPAPKPFYSTTPIYYVNSSPHAGHLYSMVLADVLKRWHQLKNEPAQMLTGTDEHGIKVQRAAEEAGADTYAFCTQHAEQFQSLADTANISYDRFFRTTDADHKEAVAHFWRELNRQGYIYEAKHEGWYCVSDETFYPESQVHMVLEPSSGEKIMASVETGKEVVWTSEINYHFRLSDFRDRLLEHYESNPKFIIPRQRMNFIIKEVESGLSDLSISRPKERLSWGIPVPDDPSQTIYVWFDALINYITHTGYPYTAPGEPSIWPADVQVIGKDIIRFHTIYWPAFLMALNLPVPRQFLSHAHWTMNTQKMSKSVGNVVNPFGAMKRFGVDAIRYYMVRDGGLADDAPYENMYIVRRYKSELQGQLGNLLNRISRTKFWDVGECIQQCSEEVRSPPNNVSTYLEGFQAVQRFNTDIVLKSDEAMRELNMRQATDAIFSIIDQANHRFHQAEPWRKVKERDEASQLATRWAVFEAADSLRVAAILLQPFMPAKMTQALDMLGVPPEQRHWHAELANKVPVYGKPFFDLEKGERRPEQTLFPPLLSEN</sequence>
<dbReference type="GO" id="GO:0005524">
    <property type="term" value="F:ATP binding"/>
    <property type="evidence" value="ECO:0007669"/>
    <property type="project" value="UniProtKB-KW"/>
</dbReference>
<dbReference type="InterPro" id="IPR041872">
    <property type="entry name" value="Anticodon_Met"/>
</dbReference>
<dbReference type="AlphaFoldDB" id="W2RQI0"/>
<evidence type="ECO:0000313" key="14">
    <source>
        <dbReference type="EMBL" id="ETN38575.1"/>
    </source>
</evidence>
<feature type="region of interest" description="Disordered" evidence="11">
    <location>
        <begin position="26"/>
        <end position="59"/>
    </location>
</feature>
<evidence type="ECO:0000256" key="10">
    <source>
        <dbReference type="RuleBase" id="RU363039"/>
    </source>
</evidence>
<keyword evidence="4 10" id="KW-0547">Nucleotide-binding</keyword>
<protein>
    <recommendedName>
        <fullName evidence="9">Probable methionine--tRNA ligase, mitochondrial</fullName>
        <ecNumber evidence="2">6.1.1.10</ecNumber>
    </recommendedName>
</protein>
<dbReference type="Gene3D" id="3.40.50.620">
    <property type="entry name" value="HUPs"/>
    <property type="match status" value="1"/>
</dbReference>
<gene>
    <name evidence="14" type="ORF">HMPREF1541_06612</name>
</gene>
<keyword evidence="15" id="KW-1185">Reference proteome</keyword>